<comment type="caution">
    <text evidence="3">The sequence shown here is derived from an EMBL/GenBank/DDBJ whole genome shotgun (WGS) entry which is preliminary data.</text>
</comment>
<dbReference type="InterPro" id="IPR045584">
    <property type="entry name" value="Pilin-like"/>
</dbReference>
<protein>
    <submittedName>
        <fullName evidence="3">Type II secretion system protein GspG</fullName>
    </submittedName>
</protein>
<dbReference type="InterPro" id="IPR013545">
    <property type="entry name" value="T2SS_protein-GspG_C"/>
</dbReference>
<feature type="transmembrane region" description="Helical" evidence="1">
    <location>
        <begin position="20"/>
        <end position="40"/>
    </location>
</feature>
<keyword evidence="1" id="KW-1133">Transmembrane helix</keyword>
<evidence type="ECO:0000313" key="4">
    <source>
        <dbReference type="Proteomes" id="UP001371305"/>
    </source>
</evidence>
<sequence>MGSEWAWLLMSVLSTVITLWDFAVALFPAVGWMVVVWLMWRCSRAEEPMASFRRWLSTMVIVAGVSTAEGMWVRRDWAQAEEHEMRRSARDAMKQIELAVDSYYWARGEWPAGGNREVMATLLKGREDGGGGYLNRGNVRLGADGSALDPWRRPYLMEVRGEKMRVWSAGKDGVSGTGDDVF</sequence>
<keyword evidence="1" id="KW-0472">Membrane</keyword>
<dbReference type="SUPFAM" id="SSF54523">
    <property type="entry name" value="Pili subunits"/>
    <property type="match status" value="1"/>
</dbReference>
<dbReference type="Proteomes" id="UP001371305">
    <property type="component" value="Unassembled WGS sequence"/>
</dbReference>
<accession>A0ABU9AXB0</accession>
<evidence type="ECO:0000256" key="1">
    <source>
        <dbReference type="SAM" id="Phobius"/>
    </source>
</evidence>
<feature type="domain" description="Type II secretion system protein GspG C-terminal" evidence="2">
    <location>
        <begin position="84"/>
        <end position="179"/>
    </location>
</feature>
<gene>
    <name evidence="3" type="ORF">WKV53_14260</name>
</gene>
<dbReference type="Pfam" id="PF08334">
    <property type="entry name" value="T2SSG"/>
    <property type="match status" value="1"/>
</dbReference>
<name>A0ABU9AXB0_9BACT</name>
<dbReference type="RefSeq" id="WP_341405337.1">
    <property type="nucleotide sequence ID" value="NZ_JBBUKT010000005.1"/>
</dbReference>
<dbReference type="EMBL" id="JBBUKT010000005">
    <property type="protein sequence ID" value="MEK7951677.1"/>
    <property type="molecule type" value="Genomic_DNA"/>
</dbReference>
<evidence type="ECO:0000259" key="2">
    <source>
        <dbReference type="Pfam" id="PF08334"/>
    </source>
</evidence>
<keyword evidence="4" id="KW-1185">Reference proteome</keyword>
<organism evidence="3 4">
    <name type="scientific">Luteolibacter soli</name>
    <dbReference type="NCBI Taxonomy" id="3135280"/>
    <lineage>
        <taxon>Bacteria</taxon>
        <taxon>Pseudomonadati</taxon>
        <taxon>Verrucomicrobiota</taxon>
        <taxon>Verrucomicrobiia</taxon>
        <taxon>Verrucomicrobiales</taxon>
        <taxon>Verrucomicrobiaceae</taxon>
        <taxon>Luteolibacter</taxon>
    </lineage>
</organism>
<dbReference type="Gene3D" id="3.30.700.10">
    <property type="entry name" value="Glycoprotein, Type 4 Pilin"/>
    <property type="match status" value="1"/>
</dbReference>
<keyword evidence="1" id="KW-0812">Transmembrane</keyword>
<evidence type="ECO:0000313" key="3">
    <source>
        <dbReference type="EMBL" id="MEK7951677.1"/>
    </source>
</evidence>
<reference evidence="3 4" key="1">
    <citation type="submission" date="2024-04" db="EMBL/GenBank/DDBJ databases">
        <title>Luteolibacter sp. isolated from soil.</title>
        <authorList>
            <person name="An J."/>
        </authorList>
    </citation>
    <scope>NUCLEOTIDE SEQUENCE [LARGE SCALE GENOMIC DNA]</scope>
    <source>
        <strain evidence="3 4">Y139</strain>
    </source>
</reference>
<proteinExistence type="predicted"/>